<name>A0A368XU11_9BURK</name>
<dbReference type="RefSeq" id="WP_114469450.1">
    <property type="nucleotide sequence ID" value="NZ_QPJK01000005.1"/>
</dbReference>
<dbReference type="PRINTS" id="PR00598">
    <property type="entry name" value="HTHMARR"/>
</dbReference>
<reference evidence="2 3" key="1">
    <citation type="submission" date="2018-07" db="EMBL/GenBank/DDBJ databases">
        <title>Genomic Encyclopedia of Type Strains, Phase IV (KMG-IV): sequencing the most valuable type-strain genomes for metagenomic binning, comparative biology and taxonomic classification.</title>
        <authorList>
            <person name="Goeker M."/>
        </authorList>
    </citation>
    <scope>NUCLEOTIDE SEQUENCE [LARGE SCALE GENOMIC DNA]</scope>
    <source>
        <strain evidence="2 3">DSM 21634</strain>
    </source>
</reference>
<dbReference type="Pfam" id="PF12802">
    <property type="entry name" value="MarR_2"/>
    <property type="match status" value="1"/>
</dbReference>
<dbReference type="InterPro" id="IPR036390">
    <property type="entry name" value="WH_DNA-bd_sf"/>
</dbReference>
<dbReference type="InterPro" id="IPR036388">
    <property type="entry name" value="WH-like_DNA-bd_sf"/>
</dbReference>
<dbReference type="PANTHER" id="PTHR33164">
    <property type="entry name" value="TRANSCRIPTIONAL REGULATOR, MARR FAMILY"/>
    <property type="match status" value="1"/>
</dbReference>
<dbReference type="PROSITE" id="PS50995">
    <property type="entry name" value="HTH_MARR_2"/>
    <property type="match status" value="1"/>
</dbReference>
<protein>
    <submittedName>
        <fullName evidence="2">DNA-binding MarR family transcriptional regulator</fullName>
    </submittedName>
</protein>
<keyword evidence="2" id="KW-0238">DNA-binding</keyword>
<organism evidence="2 3">
    <name type="scientific">Pseudorhodoferax soli</name>
    <dbReference type="NCBI Taxonomy" id="545864"/>
    <lineage>
        <taxon>Bacteria</taxon>
        <taxon>Pseudomonadati</taxon>
        <taxon>Pseudomonadota</taxon>
        <taxon>Betaproteobacteria</taxon>
        <taxon>Burkholderiales</taxon>
        <taxon>Comamonadaceae</taxon>
    </lineage>
</organism>
<dbReference type="InterPro" id="IPR000835">
    <property type="entry name" value="HTH_MarR-typ"/>
</dbReference>
<keyword evidence="3" id="KW-1185">Reference proteome</keyword>
<gene>
    <name evidence="2" type="ORF">DES41_105471</name>
</gene>
<evidence type="ECO:0000313" key="2">
    <source>
        <dbReference type="EMBL" id="RCW70528.1"/>
    </source>
</evidence>
<accession>A0A368XU11</accession>
<comment type="caution">
    <text evidence="2">The sequence shown here is derived from an EMBL/GenBank/DDBJ whole genome shotgun (WGS) entry which is preliminary data.</text>
</comment>
<sequence>MRESVDKVNRRGRQDPADDEVLELVHQVMHQFRSQLFQALRQGEHELTHMESKVLGFYAHRPGATQSDLVQHTGRDKAQLARLIKGLRERGLLHGEADAADRRNVRLQLTPEGQAIQQALRQQAKALEAQAVLGLAEEEKAQLLALLRRVQGNLNA</sequence>
<dbReference type="OrthoDB" id="188700at2"/>
<dbReference type="GO" id="GO:0003677">
    <property type="term" value="F:DNA binding"/>
    <property type="evidence" value="ECO:0007669"/>
    <property type="project" value="UniProtKB-KW"/>
</dbReference>
<dbReference type="EMBL" id="QPJK01000005">
    <property type="protein sequence ID" value="RCW70528.1"/>
    <property type="molecule type" value="Genomic_DNA"/>
</dbReference>
<feature type="domain" description="HTH marR-type" evidence="1">
    <location>
        <begin position="18"/>
        <end position="152"/>
    </location>
</feature>
<dbReference type="SUPFAM" id="SSF46785">
    <property type="entry name" value="Winged helix' DNA-binding domain"/>
    <property type="match status" value="1"/>
</dbReference>
<dbReference type="Proteomes" id="UP000252884">
    <property type="component" value="Unassembled WGS sequence"/>
</dbReference>
<proteinExistence type="predicted"/>
<dbReference type="InterPro" id="IPR039422">
    <property type="entry name" value="MarR/SlyA-like"/>
</dbReference>
<evidence type="ECO:0000313" key="3">
    <source>
        <dbReference type="Proteomes" id="UP000252884"/>
    </source>
</evidence>
<dbReference type="Gene3D" id="1.10.10.10">
    <property type="entry name" value="Winged helix-like DNA-binding domain superfamily/Winged helix DNA-binding domain"/>
    <property type="match status" value="1"/>
</dbReference>
<dbReference type="GO" id="GO:0003700">
    <property type="term" value="F:DNA-binding transcription factor activity"/>
    <property type="evidence" value="ECO:0007669"/>
    <property type="project" value="InterPro"/>
</dbReference>
<dbReference type="PANTHER" id="PTHR33164:SF43">
    <property type="entry name" value="HTH-TYPE TRANSCRIPTIONAL REPRESSOR YETL"/>
    <property type="match status" value="1"/>
</dbReference>
<dbReference type="AlphaFoldDB" id="A0A368XU11"/>
<dbReference type="SMART" id="SM00347">
    <property type="entry name" value="HTH_MARR"/>
    <property type="match status" value="1"/>
</dbReference>
<evidence type="ECO:0000259" key="1">
    <source>
        <dbReference type="PROSITE" id="PS50995"/>
    </source>
</evidence>
<dbReference type="GO" id="GO:0006950">
    <property type="term" value="P:response to stress"/>
    <property type="evidence" value="ECO:0007669"/>
    <property type="project" value="TreeGrafter"/>
</dbReference>